<proteinExistence type="predicted"/>
<dbReference type="AlphaFoldDB" id="A0A0E9VW45"/>
<protein>
    <submittedName>
        <fullName evidence="1">Uncharacterized protein</fullName>
    </submittedName>
</protein>
<evidence type="ECO:0000313" key="1">
    <source>
        <dbReference type="EMBL" id="JAH82349.1"/>
    </source>
</evidence>
<dbReference type="EMBL" id="GBXM01026228">
    <property type="protein sequence ID" value="JAH82349.1"/>
    <property type="molecule type" value="Transcribed_RNA"/>
</dbReference>
<sequence>MHTICWKKSTHLHAHSSFKSIRNHLCYELMMSGSLKVNGHIHWKELEPFTAIYTCKSDLKAPHYT</sequence>
<organism evidence="1">
    <name type="scientific">Anguilla anguilla</name>
    <name type="common">European freshwater eel</name>
    <name type="synonym">Muraena anguilla</name>
    <dbReference type="NCBI Taxonomy" id="7936"/>
    <lineage>
        <taxon>Eukaryota</taxon>
        <taxon>Metazoa</taxon>
        <taxon>Chordata</taxon>
        <taxon>Craniata</taxon>
        <taxon>Vertebrata</taxon>
        <taxon>Euteleostomi</taxon>
        <taxon>Actinopterygii</taxon>
        <taxon>Neopterygii</taxon>
        <taxon>Teleostei</taxon>
        <taxon>Anguilliformes</taxon>
        <taxon>Anguillidae</taxon>
        <taxon>Anguilla</taxon>
    </lineage>
</organism>
<name>A0A0E9VW45_ANGAN</name>
<accession>A0A0E9VW45</accession>
<reference evidence="1" key="2">
    <citation type="journal article" date="2015" name="Fish Shellfish Immunol.">
        <title>Early steps in the European eel (Anguilla anguilla)-Vibrio vulnificus interaction in the gills: Role of the RtxA13 toxin.</title>
        <authorList>
            <person name="Callol A."/>
            <person name="Pajuelo D."/>
            <person name="Ebbesson L."/>
            <person name="Teles M."/>
            <person name="MacKenzie S."/>
            <person name="Amaro C."/>
        </authorList>
    </citation>
    <scope>NUCLEOTIDE SEQUENCE</scope>
</reference>
<reference evidence="1" key="1">
    <citation type="submission" date="2014-11" db="EMBL/GenBank/DDBJ databases">
        <authorList>
            <person name="Amaro Gonzalez C."/>
        </authorList>
    </citation>
    <scope>NUCLEOTIDE SEQUENCE</scope>
</reference>